<dbReference type="PANTHER" id="PTHR36216">
    <property type="entry name" value="TRANSCRIPTIONAL REGULATOR, TRMB"/>
    <property type="match status" value="1"/>
</dbReference>
<dbReference type="InterPro" id="IPR036388">
    <property type="entry name" value="WH-like_DNA-bd_sf"/>
</dbReference>
<dbReference type="PANTHER" id="PTHR36216:SF1">
    <property type="entry name" value="HTH ARSR-TYPE DOMAIN-CONTAINING PROTEIN"/>
    <property type="match status" value="1"/>
</dbReference>
<proteinExistence type="predicted"/>
<name>A0A7D5XLX9_FERL1</name>
<dbReference type="InterPro" id="IPR056504">
    <property type="entry name" value="HTH_HVO_0163_N"/>
</dbReference>
<dbReference type="PROSITE" id="PS50987">
    <property type="entry name" value="HTH_ARSR_2"/>
    <property type="match status" value="1"/>
</dbReference>
<feature type="domain" description="HTH arsR-type" evidence="1">
    <location>
        <begin position="60"/>
        <end position="168"/>
    </location>
</feature>
<dbReference type="EMBL" id="CP058998">
    <property type="protein sequence ID" value="QLJ53166.1"/>
    <property type="molecule type" value="Genomic_DNA"/>
</dbReference>
<evidence type="ECO:0000259" key="1">
    <source>
        <dbReference type="PROSITE" id="PS50987"/>
    </source>
</evidence>
<evidence type="ECO:0000313" key="2">
    <source>
        <dbReference type="EMBL" id="QLJ53166.1"/>
    </source>
</evidence>
<dbReference type="SUPFAM" id="SSF46785">
    <property type="entry name" value="Winged helix' DNA-binding domain"/>
    <property type="match status" value="2"/>
</dbReference>
<dbReference type="InterPro" id="IPR011991">
    <property type="entry name" value="ArsR-like_HTH"/>
</dbReference>
<dbReference type="InterPro" id="IPR036390">
    <property type="entry name" value="WH_DNA-bd_sf"/>
</dbReference>
<reference evidence="3" key="1">
    <citation type="submission" date="2020-07" db="EMBL/GenBank/DDBJ databases">
        <title>Metabolic diversity and evolutionary history of the archaeal phylum ###Micrarchaeota### uncovered from a freshwater lake metagenome.</title>
        <authorList>
            <person name="Kadnikov V.V."/>
            <person name="Savvichev A.S."/>
            <person name="Mardanov A.V."/>
            <person name="Beletsky A.V."/>
            <person name="Chupakov A.V."/>
            <person name="Kokryatskaya N.M."/>
            <person name="Pimenov N.V."/>
            <person name="Ravin N.V."/>
        </authorList>
    </citation>
    <scope>NUCLEOTIDE SEQUENCE [LARGE SCALE GENOMIC DNA]</scope>
</reference>
<dbReference type="Gene3D" id="1.10.10.10">
    <property type="entry name" value="Winged helix-like DNA-binding domain superfamily/Winged helix DNA-binding domain"/>
    <property type="match status" value="2"/>
</dbReference>
<gene>
    <name evidence="2" type="ORF">Sv326_0991</name>
</gene>
<dbReference type="GO" id="GO:0003700">
    <property type="term" value="F:DNA-binding transcription factor activity"/>
    <property type="evidence" value="ECO:0007669"/>
    <property type="project" value="InterPro"/>
</dbReference>
<dbReference type="KEGG" id="flt:Sv326_0991"/>
<dbReference type="SMART" id="SM00418">
    <property type="entry name" value="HTH_ARSR"/>
    <property type="match status" value="1"/>
</dbReference>
<organism evidence="2 3">
    <name type="scientific">Fermentimicrarchaeum limneticum</name>
    <dbReference type="NCBI Taxonomy" id="2795018"/>
    <lineage>
        <taxon>Archaea</taxon>
        <taxon>Candidatus Micrarchaeota</taxon>
        <taxon>Candidatus Fermentimicrarchaeales</taxon>
        <taxon>Candidatus Fermentimicrarchaeaceae</taxon>
        <taxon>Candidatus Fermentimicrarchaeum</taxon>
    </lineage>
</organism>
<dbReference type="AlphaFoldDB" id="A0A7D5XLX9"/>
<dbReference type="InterPro" id="IPR001845">
    <property type="entry name" value="HTH_ArsR_DNA-bd_dom"/>
</dbReference>
<dbReference type="CDD" id="cd00090">
    <property type="entry name" value="HTH_ARSR"/>
    <property type="match status" value="1"/>
</dbReference>
<dbReference type="Pfam" id="PF24266">
    <property type="entry name" value="HTH_HVO_0163_N"/>
    <property type="match status" value="1"/>
</dbReference>
<protein>
    <recommendedName>
        <fullName evidence="1">HTH arsR-type domain-containing protein</fullName>
    </recommendedName>
</protein>
<sequence>MKIQGLEQRQQIYEHIVRFPGSHFREIQRHLSLPVGTLQYHLGKLLDGKLIISKKDGEYVRYYALGLFTEMEKKLLSLLRQKPVRHIAVLLLTNNELNHKKLVSELKLSPATTSWYLGKMLEAKVVKKRRKGKEVLYSLSRPDEVAKVIVAHRSSFLDEIVDRFIEIWER</sequence>
<evidence type="ECO:0000313" key="3">
    <source>
        <dbReference type="Proteomes" id="UP000510821"/>
    </source>
</evidence>
<dbReference type="Proteomes" id="UP000510821">
    <property type="component" value="Chromosome"/>
</dbReference>
<accession>A0A7D5XLX9</accession>